<dbReference type="PATRIC" id="fig|119224.3.peg.1443"/>
<sequence>MRVTFNGKFSFILTYIFHFIVIDWVWKQLEIVFLGKVNGNDADSILLILLCLYITWIEERITK</sequence>
<keyword evidence="3" id="KW-1185">Reference proteome</keyword>
<feature type="transmembrane region" description="Helical" evidence="1">
    <location>
        <begin position="9"/>
        <end position="26"/>
    </location>
</feature>
<evidence type="ECO:0000313" key="2">
    <source>
        <dbReference type="EMBL" id="KPJ23093.1"/>
    </source>
</evidence>
<evidence type="ECO:0000256" key="1">
    <source>
        <dbReference type="SAM" id="Phobius"/>
    </source>
</evidence>
<reference evidence="2 3" key="1">
    <citation type="submission" date="2015-08" db="EMBL/GenBank/DDBJ databases">
        <title>Genome sequence of Streptococcus phocae subsp. phocae ATCC 51973T isolated from liver specimen obtained from seal.</title>
        <authorList>
            <person name="Avendano-Herrera R."/>
        </authorList>
    </citation>
    <scope>NUCLEOTIDE SEQUENCE [LARGE SCALE GENOMIC DNA]</scope>
    <source>
        <strain evidence="2 3">ATCC 51973</strain>
    </source>
</reference>
<dbReference type="Proteomes" id="UP000049578">
    <property type="component" value="Unassembled WGS sequence"/>
</dbReference>
<keyword evidence="1" id="KW-0472">Membrane</keyword>
<proteinExistence type="predicted"/>
<keyword evidence="1" id="KW-1133">Transmembrane helix</keyword>
<comment type="caution">
    <text evidence="2">The sequence shown here is derived from an EMBL/GenBank/DDBJ whole genome shotgun (WGS) entry which is preliminary data.</text>
</comment>
<dbReference type="STRING" id="119224.AKK44_01560"/>
<organism evidence="2 3">
    <name type="scientific">Streptococcus phocae</name>
    <dbReference type="NCBI Taxonomy" id="119224"/>
    <lineage>
        <taxon>Bacteria</taxon>
        <taxon>Bacillati</taxon>
        <taxon>Bacillota</taxon>
        <taxon>Bacilli</taxon>
        <taxon>Lactobacillales</taxon>
        <taxon>Streptococcaceae</taxon>
        <taxon>Streptococcus</taxon>
    </lineage>
</organism>
<dbReference type="EMBL" id="LHQM01000005">
    <property type="protein sequence ID" value="KPJ23093.1"/>
    <property type="molecule type" value="Genomic_DNA"/>
</dbReference>
<accession>A0A0P6STF4</accession>
<name>A0A0P6STF4_9STRE</name>
<keyword evidence="1" id="KW-0812">Transmembrane</keyword>
<evidence type="ECO:0000313" key="3">
    <source>
        <dbReference type="Proteomes" id="UP000049578"/>
    </source>
</evidence>
<dbReference type="AlphaFoldDB" id="A0A0P6STF4"/>
<gene>
    <name evidence="2" type="ORF">AKK44_01560</name>
</gene>
<protein>
    <submittedName>
        <fullName evidence="2">Uncharacterized protein</fullName>
    </submittedName>
</protein>